<dbReference type="Proteomes" id="UP000309992">
    <property type="component" value="Unassembled WGS sequence"/>
</dbReference>
<dbReference type="Pfam" id="PF03780">
    <property type="entry name" value="Asp23"/>
    <property type="match status" value="1"/>
</dbReference>
<comment type="similarity">
    <text evidence="1">Belongs to the asp23 family.</text>
</comment>
<dbReference type="PANTHER" id="PTHR34297">
    <property type="entry name" value="HYPOTHETICAL CYTOSOLIC PROTEIN-RELATED"/>
    <property type="match status" value="1"/>
</dbReference>
<accession>A0ABY2SAQ0</accession>
<comment type="caution">
    <text evidence="2">The sequence shown here is derived from an EMBL/GenBank/DDBJ whole genome shotgun (WGS) entry which is preliminary data.</text>
</comment>
<protein>
    <submittedName>
        <fullName evidence="2">Asp23/Gls24 family envelope stress response protein</fullName>
    </submittedName>
</protein>
<keyword evidence="3" id="KW-1185">Reference proteome</keyword>
<dbReference type="PANTHER" id="PTHR34297:SF3">
    <property type="entry name" value="ALKALINE SHOCK PROTEIN 23"/>
    <property type="match status" value="1"/>
</dbReference>
<evidence type="ECO:0000313" key="3">
    <source>
        <dbReference type="Proteomes" id="UP000309992"/>
    </source>
</evidence>
<dbReference type="EMBL" id="SWMS01000002">
    <property type="protein sequence ID" value="TKG72912.1"/>
    <property type="molecule type" value="Genomic_DNA"/>
</dbReference>
<proteinExistence type="inferred from homology"/>
<evidence type="ECO:0000256" key="1">
    <source>
        <dbReference type="ARBA" id="ARBA00005721"/>
    </source>
</evidence>
<name>A0ABY2SAQ0_9PSEU</name>
<dbReference type="RefSeq" id="WP_137093874.1">
    <property type="nucleotide sequence ID" value="NZ_SWMS01000002.1"/>
</dbReference>
<sequence length="151" mass="15053">MTSTAPAATVDRRAAWPVTGLLVTGQGATTIATTVVRRTAGTAAREVSGVHGLGSGATRALAALRDRVPGASASAGQGVSVGVGEKRAAIDTRVVLDHGVPIPAVARAGRANPIAAVEDLTGLEAVEAGIAVEHVHMPGDNGERAALSRVR</sequence>
<organism evidence="2 3">
    <name type="scientific">Prauserella endophytica</name>
    <dbReference type="NCBI Taxonomy" id="1592324"/>
    <lineage>
        <taxon>Bacteria</taxon>
        <taxon>Bacillati</taxon>
        <taxon>Actinomycetota</taxon>
        <taxon>Actinomycetes</taxon>
        <taxon>Pseudonocardiales</taxon>
        <taxon>Pseudonocardiaceae</taxon>
        <taxon>Prauserella</taxon>
        <taxon>Prauserella coralliicola group</taxon>
    </lineage>
</organism>
<dbReference type="InterPro" id="IPR005531">
    <property type="entry name" value="Asp23"/>
</dbReference>
<evidence type="ECO:0000313" key="2">
    <source>
        <dbReference type="EMBL" id="TKG72912.1"/>
    </source>
</evidence>
<reference evidence="2 3" key="1">
    <citation type="journal article" date="2015" name="Antonie Van Leeuwenhoek">
        <title>Prauserella endophytica sp. nov., an endophytic actinobacterium isolated from Tamarix taklamakanensis.</title>
        <authorList>
            <person name="Liu J.M."/>
            <person name="Habden X."/>
            <person name="Guo L."/>
            <person name="Tuo L."/>
            <person name="Jiang Z.K."/>
            <person name="Liu S.W."/>
            <person name="Liu X.F."/>
            <person name="Chen L."/>
            <person name="Li R.F."/>
            <person name="Zhang Y.Q."/>
            <person name="Sun C.H."/>
        </authorList>
    </citation>
    <scope>NUCLEOTIDE SEQUENCE [LARGE SCALE GENOMIC DNA]</scope>
    <source>
        <strain evidence="2 3">CGMCC 4.7182</strain>
    </source>
</reference>
<gene>
    <name evidence="2" type="ORF">FCN18_06760</name>
</gene>